<dbReference type="PANTHER" id="PTHR47506">
    <property type="entry name" value="TRANSCRIPTIONAL REGULATORY PROTEIN"/>
    <property type="match status" value="1"/>
</dbReference>
<dbReference type="PANTHER" id="PTHR47506:SF1">
    <property type="entry name" value="HTH-TYPE TRANSCRIPTIONAL REGULATOR YJDC"/>
    <property type="match status" value="1"/>
</dbReference>
<dbReference type="Gene3D" id="1.10.357.10">
    <property type="entry name" value="Tetracycline Repressor, domain 2"/>
    <property type="match status" value="1"/>
</dbReference>
<dbReference type="AlphaFoldDB" id="A0A7K3M4L9"/>
<evidence type="ECO:0000256" key="3">
    <source>
        <dbReference type="ARBA" id="ARBA00023163"/>
    </source>
</evidence>
<dbReference type="InterPro" id="IPR036271">
    <property type="entry name" value="Tet_transcr_reg_TetR-rel_C_sf"/>
</dbReference>
<evidence type="ECO:0000256" key="4">
    <source>
        <dbReference type="PROSITE-ProRule" id="PRU00335"/>
    </source>
</evidence>
<dbReference type="RefSeq" id="WP_162450931.1">
    <property type="nucleotide sequence ID" value="NZ_WLZY01000004.1"/>
</dbReference>
<name>A0A7K3M4L9_9ACTN</name>
<protein>
    <submittedName>
        <fullName evidence="6">TetR family transcriptional regulator</fullName>
    </submittedName>
</protein>
<dbReference type="Pfam" id="PF00440">
    <property type="entry name" value="TetR_N"/>
    <property type="match status" value="1"/>
</dbReference>
<dbReference type="GO" id="GO:0003677">
    <property type="term" value="F:DNA binding"/>
    <property type="evidence" value="ECO:0007669"/>
    <property type="project" value="UniProtKB-UniRule"/>
</dbReference>
<dbReference type="InterPro" id="IPR001647">
    <property type="entry name" value="HTH_TetR"/>
</dbReference>
<dbReference type="SUPFAM" id="SSF48498">
    <property type="entry name" value="Tetracyclin repressor-like, C-terminal domain"/>
    <property type="match status" value="1"/>
</dbReference>
<dbReference type="SUPFAM" id="SSF46689">
    <property type="entry name" value="Homeodomain-like"/>
    <property type="match status" value="1"/>
</dbReference>
<evidence type="ECO:0000256" key="1">
    <source>
        <dbReference type="ARBA" id="ARBA00023015"/>
    </source>
</evidence>
<keyword evidence="3" id="KW-0804">Transcription</keyword>
<keyword evidence="2 4" id="KW-0238">DNA-binding</keyword>
<keyword evidence="1" id="KW-0805">Transcription regulation</keyword>
<feature type="domain" description="HTH tetR-type" evidence="5">
    <location>
        <begin position="9"/>
        <end position="69"/>
    </location>
</feature>
<dbReference type="Pfam" id="PF16925">
    <property type="entry name" value="TetR_C_13"/>
    <property type="match status" value="1"/>
</dbReference>
<keyword evidence="7" id="KW-1185">Reference proteome</keyword>
<dbReference type="Proteomes" id="UP000460435">
    <property type="component" value="Unassembled WGS sequence"/>
</dbReference>
<dbReference type="EMBL" id="WLZY01000004">
    <property type="protein sequence ID" value="NDL58261.1"/>
    <property type="molecule type" value="Genomic_DNA"/>
</dbReference>
<dbReference type="InterPro" id="IPR009057">
    <property type="entry name" value="Homeodomain-like_sf"/>
</dbReference>
<evidence type="ECO:0000259" key="5">
    <source>
        <dbReference type="PROSITE" id="PS50977"/>
    </source>
</evidence>
<dbReference type="PROSITE" id="PS50977">
    <property type="entry name" value="HTH_TETR_2"/>
    <property type="match status" value="1"/>
</dbReference>
<evidence type="ECO:0000313" key="6">
    <source>
        <dbReference type="EMBL" id="NDL58261.1"/>
    </source>
</evidence>
<gene>
    <name evidence="6" type="ORF">F7O44_14390</name>
</gene>
<proteinExistence type="predicted"/>
<dbReference type="PROSITE" id="PS01081">
    <property type="entry name" value="HTH_TETR_1"/>
    <property type="match status" value="1"/>
</dbReference>
<dbReference type="InterPro" id="IPR011075">
    <property type="entry name" value="TetR_C"/>
</dbReference>
<sequence>MAERGRPRAFDRQAALRGAMELFWEYGYEGTSIKDLTHVMGINPPSLYAAFESKEVLFREAIALYASTDGAVTDRALREEPTARGAIEAMLRGNAGLYARPGRSGGCMFVLAATNCNARSEEIREFLAAERRKTVMAVEDRLERAISEGELPPGTDTAGVAGFYGGVLHGISIEARDGVPRARLESIVDSAMAAWSVLTGTRQLAGGGA</sequence>
<dbReference type="InterPro" id="IPR023772">
    <property type="entry name" value="DNA-bd_HTH_TetR-type_CS"/>
</dbReference>
<accession>A0A7K3M4L9</accession>
<feature type="DNA-binding region" description="H-T-H motif" evidence="4">
    <location>
        <begin position="32"/>
        <end position="51"/>
    </location>
</feature>
<comment type="caution">
    <text evidence="6">The sequence shown here is derived from an EMBL/GenBank/DDBJ whole genome shotgun (WGS) entry which is preliminary data.</text>
</comment>
<evidence type="ECO:0000313" key="7">
    <source>
        <dbReference type="Proteomes" id="UP000460435"/>
    </source>
</evidence>
<organism evidence="6 7">
    <name type="scientific">Phytoactinopolyspora mesophila</name>
    <dbReference type="NCBI Taxonomy" id="2650750"/>
    <lineage>
        <taxon>Bacteria</taxon>
        <taxon>Bacillati</taxon>
        <taxon>Actinomycetota</taxon>
        <taxon>Actinomycetes</taxon>
        <taxon>Jiangellales</taxon>
        <taxon>Jiangellaceae</taxon>
        <taxon>Phytoactinopolyspora</taxon>
    </lineage>
</organism>
<dbReference type="Gene3D" id="1.10.10.60">
    <property type="entry name" value="Homeodomain-like"/>
    <property type="match status" value="1"/>
</dbReference>
<reference evidence="6 7" key="1">
    <citation type="submission" date="2019-11" db="EMBL/GenBank/DDBJ databases">
        <authorList>
            <person name="Li X.-J."/>
            <person name="Feng X.-M."/>
        </authorList>
    </citation>
    <scope>NUCLEOTIDE SEQUENCE [LARGE SCALE GENOMIC DNA]</scope>
    <source>
        <strain evidence="6 7">XMNu-373</strain>
    </source>
</reference>
<evidence type="ECO:0000256" key="2">
    <source>
        <dbReference type="ARBA" id="ARBA00023125"/>
    </source>
</evidence>